<feature type="compositionally biased region" description="Low complexity" evidence="1">
    <location>
        <begin position="605"/>
        <end position="614"/>
    </location>
</feature>
<evidence type="ECO:0000313" key="3">
    <source>
        <dbReference type="Proteomes" id="UP001215598"/>
    </source>
</evidence>
<accession>A0AAD7IBD4</accession>
<dbReference type="PANTHER" id="PTHR46579">
    <property type="entry name" value="F5/8 TYPE C DOMAIN-CONTAINING PROTEIN-RELATED"/>
    <property type="match status" value="1"/>
</dbReference>
<keyword evidence="3" id="KW-1185">Reference proteome</keyword>
<dbReference type="EMBL" id="JARKIB010000109">
    <property type="protein sequence ID" value="KAJ7739013.1"/>
    <property type="molecule type" value="Genomic_DNA"/>
</dbReference>
<dbReference type="AlphaFoldDB" id="A0AAD7IBD4"/>
<reference evidence="2" key="1">
    <citation type="submission" date="2023-03" db="EMBL/GenBank/DDBJ databases">
        <title>Massive genome expansion in bonnet fungi (Mycena s.s.) driven by repeated elements and novel gene families across ecological guilds.</title>
        <authorList>
            <consortium name="Lawrence Berkeley National Laboratory"/>
            <person name="Harder C.B."/>
            <person name="Miyauchi S."/>
            <person name="Viragh M."/>
            <person name="Kuo A."/>
            <person name="Thoen E."/>
            <person name="Andreopoulos B."/>
            <person name="Lu D."/>
            <person name="Skrede I."/>
            <person name="Drula E."/>
            <person name="Henrissat B."/>
            <person name="Morin E."/>
            <person name="Kohler A."/>
            <person name="Barry K."/>
            <person name="LaButti K."/>
            <person name="Morin E."/>
            <person name="Salamov A."/>
            <person name="Lipzen A."/>
            <person name="Mereny Z."/>
            <person name="Hegedus B."/>
            <person name="Baldrian P."/>
            <person name="Stursova M."/>
            <person name="Weitz H."/>
            <person name="Taylor A."/>
            <person name="Grigoriev I.V."/>
            <person name="Nagy L.G."/>
            <person name="Martin F."/>
            <person name="Kauserud H."/>
        </authorList>
    </citation>
    <scope>NUCLEOTIDE SEQUENCE</scope>
    <source>
        <strain evidence="2">CBHHK182m</strain>
    </source>
</reference>
<evidence type="ECO:0000256" key="1">
    <source>
        <dbReference type="SAM" id="MobiDB-lite"/>
    </source>
</evidence>
<feature type="region of interest" description="Disordered" evidence="1">
    <location>
        <begin position="73"/>
        <end position="100"/>
    </location>
</feature>
<dbReference type="PANTHER" id="PTHR46579:SF2">
    <property type="entry name" value="C2H2-TYPE DOMAIN-CONTAINING PROTEIN"/>
    <property type="match status" value="1"/>
</dbReference>
<organism evidence="2 3">
    <name type="scientific">Mycena metata</name>
    <dbReference type="NCBI Taxonomy" id="1033252"/>
    <lineage>
        <taxon>Eukaryota</taxon>
        <taxon>Fungi</taxon>
        <taxon>Dikarya</taxon>
        <taxon>Basidiomycota</taxon>
        <taxon>Agaricomycotina</taxon>
        <taxon>Agaricomycetes</taxon>
        <taxon>Agaricomycetidae</taxon>
        <taxon>Agaricales</taxon>
        <taxon>Marasmiineae</taxon>
        <taxon>Mycenaceae</taxon>
        <taxon>Mycena</taxon>
    </lineage>
</organism>
<comment type="caution">
    <text evidence="2">The sequence shown here is derived from an EMBL/GenBank/DDBJ whole genome shotgun (WGS) entry which is preliminary data.</text>
</comment>
<dbReference type="Proteomes" id="UP001215598">
    <property type="component" value="Unassembled WGS sequence"/>
</dbReference>
<protein>
    <submittedName>
        <fullName evidence="2">Uncharacterized protein</fullName>
    </submittedName>
</protein>
<gene>
    <name evidence="2" type="ORF">B0H16DRAFT_1729688</name>
</gene>
<sequence length="1043" mass="115409">MAVPLPTPAPPLVLAQATAAVMPPPMHWEQPDLPVINPPSFTAAAEAEGLAHSLQVEASGELFLPISADDWELPNDLPTATDEENTDGPGPAADENDPDPFYVAPEAVSRLPTAREIHPNRAVYLIYVAVLWLHTQFHVPFRACNALLAIFALAFQAGGAPITPPIRTTLPTIIHHLGAEPSIQILPVCPSCLEVYPASSPRDATCTKCTHPLFPMTPTSSQARNNTVPENPRPYLQFPTKSLADQLATLLSTEGIETEIEISLGKAKARVPGVWKNIFDGKICQELPTAAGSRFFFPSEEEVAAGELCIGVTMGVDWFSYLRSQIAASHTLCPMSYSLINLPAHLCYRTANLLLAGIMPGPKEANPDQDGVLIATPKYPQGRLVRVALVAVVCDKPAAHKLGGFASHSHTNFCTICWIRQAMKSSPEAFQENGFRAQTDAEHRRMQREYLKCTTKSARDAFVKKNAARWSELHRLPYFNICEMIVVDPMHNLFLGVVKTHLCHIWVQLNVLRKTKELRTLHALLAKLKLPAHLGRLPSLIGEPAGGSLTAEQWLVFAKIVAPLIIPQLWAEYIPEETPQELAQRRARDIAATLEAKRAAAAAARQAAPAVPAAGKRSRKPSAKAAEMDIDPEETAALDPGANDNDSDDDSYGLNPTQQKKRRRKQQQEKTSTLAEDEARDNATPSNLHPDDPKNFLKLSSALKILVAQVITERDLAMSDRFIREYCAELVDLCGPEVIRPNHHYATHTARCVRNYGPLHEFWTFLFERLNKVLKSYKTPNHAGGELEASFFREFQRTVQQSRLLSQGAREAAGSELRSAVEIMYSATADDRRTVQALARELDAARETGGIDFEFSTRAEKCQLPAELYFCVLRHLQIRLPNVRLHSFVELAPTPESLVLDPRGILFNHVVVRHTRYLASSRASNPHNSGIAVRNSSAVGSRAWVGELRSIVAIEQPGSSTVHRFGFMRWFCPTTIDLRQTVWGQFASFNLQVWDADTYLQSGDNGPDLLINLQDIITHVVRMDVIIRGHKYWATMPTIKGAQ</sequence>
<evidence type="ECO:0000313" key="2">
    <source>
        <dbReference type="EMBL" id="KAJ7739013.1"/>
    </source>
</evidence>
<proteinExistence type="predicted"/>
<name>A0AAD7IBD4_9AGAR</name>
<feature type="region of interest" description="Disordered" evidence="1">
    <location>
        <begin position="605"/>
        <end position="693"/>
    </location>
</feature>